<accession>A0A563UIF6</accession>
<evidence type="ECO:0000313" key="1">
    <source>
        <dbReference type="EMBL" id="TWR31145.1"/>
    </source>
</evidence>
<evidence type="ECO:0000313" key="2">
    <source>
        <dbReference type="Proteomes" id="UP000320042"/>
    </source>
</evidence>
<sequence length="66" mass="7213">MSSHDGVEQPASPKTYLFVVMKSKIDKLIDTSISIQELESDAVDKALMPVVQEGFNNVVGSNTHVH</sequence>
<organism evidence="1 2">
    <name type="scientific">Mucilaginibacter pallidiroseus</name>
    <dbReference type="NCBI Taxonomy" id="2599295"/>
    <lineage>
        <taxon>Bacteria</taxon>
        <taxon>Pseudomonadati</taxon>
        <taxon>Bacteroidota</taxon>
        <taxon>Sphingobacteriia</taxon>
        <taxon>Sphingobacteriales</taxon>
        <taxon>Sphingobacteriaceae</taxon>
        <taxon>Mucilaginibacter</taxon>
    </lineage>
</organism>
<proteinExistence type="predicted"/>
<keyword evidence="2" id="KW-1185">Reference proteome</keyword>
<dbReference type="AlphaFoldDB" id="A0A563UIF6"/>
<protein>
    <submittedName>
        <fullName evidence="1">Uncharacterized protein</fullName>
    </submittedName>
</protein>
<comment type="caution">
    <text evidence="1">The sequence shown here is derived from an EMBL/GenBank/DDBJ whole genome shotgun (WGS) entry which is preliminary data.</text>
</comment>
<name>A0A563UIF6_9SPHI</name>
<gene>
    <name evidence="1" type="ORF">FPZ43_01300</name>
</gene>
<reference evidence="1 2" key="1">
    <citation type="submission" date="2019-07" db="EMBL/GenBank/DDBJ databases">
        <authorList>
            <person name="Kim J."/>
        </authorList>
    </citation>
    <scope>NUCLEOTIDE SEQUENCE [LARGE SCALE GENOMIC DNA]</scope>
    <source>
        <strain evidence="2">dk17</strain>
    </source>
</reference>
<dbReference type="RefSeq" id="WP_146380043.1">
    <property type="nucleotide sequence ID" value="NZ_VOEJ01000001.1"/>
</dbReference>
<dbReference type="Proteomes" id="UP000320042">
    <property type="component" value="Unassembled WGS sequence"/>
</dbReference>
<dbReference type="EMBL" id="VOEJ01000001">
    <property type="protein sequence ID" value="TWR31145.1"/>
    <property type="molecule type" value="Genomic_DNA"/>
</dbReference>